<sequence>MPSKSGNHQALQLSFPYLYSNMASPLMSTNTKRRQRIENKKKKLAAFLDIAKLNENDRRKQQENKTGDELKCVQLDENGLSPSKKIKTELENIGPSGKTKLSGQEYIDLKKVLKERKNKILQVPKFQLRDMGEGATLKVSLDSRYPLFLSDIQHLILYSQIGVHSPYSPARWCSLEKYNKLDTVLLLIVENLSLYDYEAFESHFPFCSSTFDHKIEILSPFAYSDDIVKELSMVPLSATQMKRLIHEYGTLEEATKHCNEIFNTFHHYFPIDQGNVNENTNVNSVLPSSDKFDRTRLLLSGWQMVEENFPLPIKGLMERKYSDYTLTKNKYKKVTKNSPLIAVDCEMCKTETGDLELTRVSIVNEQHQVIYDTLVKPQNRIVDYLTRYSGINKKMMANVNKQLTDVQKELRKLLPNDAILVGQSLANDLHALKMMHPYVIDTSVIFNVSGDRQRKTKLKILANEFLNVQIQSGNKGHCSSEDSLACMKLVQLKLKKHLYYGDAVMNSIYTQPRAYPDLGTSSYALSMWKQCVKSGNTVNLIAQNDTLDKYKYYLDKNLSGEIEKIECTKVESNVDVVEQLNETMNQFQLNVGHLKVELDDLGDTPKTETFKIVDQWVEQLHKTVSQPTLIMVVFTGRKDGGNGVCFIHLKRDFIT</sequence>
<comment type="subcellular location">
    <subcellularLocation>
        <location evidence="1">Nucleus</location>
    </subcellularLocation>
</comment>
<evidence type="ECO:0000313" key="9">
    <source>
        <dbReference type="Proteomes" id="UP001566132"/>
    </source>
</evidence>
<dbReference type="EMBL" id="JBDJPC010000005">
    <property type="protein sequence ID" value="KAL1500911.1"/>
    <property type="molecule type" value="Genomic_DNA"/>
</dbReference>
<comment type="caution">
    <text evidence="8">The sequence shown here is derived from an EMBL/GenBank/DDBJ whole genome shotgun (WGS) entry which is preliminary data.</text>
</comment>
<keyword evidence="5" id="KW-0269">Exonuclease</keyword>
<dbReference type="InterPro" id="IPR034922">
    <property type="entry name" value="REX1-like_exo"/>
</dbReference>
<evidence type="ECO:0000256" key="6">
    <source>
        <dbReference type="ARBA" id="ARBA00023242"/>
    </source>
</evidence>
<dbReference type="InterPro" id="IPR047021">
    <property type="entry name" value="REXO1/3/4-like"/>
</dbReference>
<evidence type="ECO:0000259" key="7">
    <source>
        <dbReference type="SMART" id="SM00479"/>
    </source>
</evidence>
<dbReference type="FunFam" id="3.30.420.10:FF:000019">
    <property type="entry name" value="RNA exonuclease NEF-sp"/>
    <property type="match status" value="1"/>
</dbReference>
<dbReference type="PANTHER" id="PTHR12801">
    <property type="entry name" value="RNA EXONUCLEASE REXO1 / RECO3 FAMILY MEMBER-RELATED"/>
    <property type="match status" value="1"/>
</dbReference>
<comment type="similarity">
    <text evidence="2">Belongs to the REXO1/REXO3 family.</text>
</comment>
<dbReference type="GO" id="GO:0004527">
    <property type="term" value="F:exonuclease activity"/>
    <property type="evidence" value="ECO:0007669"/>
    <property type="project" value="UniProtKB-KW"/>
</dbReference>
<evidence type="ECO:0000256" key="2">
    <source>
        <dbReference type="ARBA" id="ARBA00006357"/>
    </source>
</evidence>
<dbReference type="Pfam" id="PF00929">
    <property type="entry name" value="RNase_T"/>
    <property type="match status" value="1"/>
</dbReference>
<dbReference type="Proteomes" id="UP001566132">
    <property type="component" value="Unassembled WGS sequence"/>
</dbReference>
<dbReference type="InterPro" id="IPR012337">
    <property type="entry name" value="RNaseH-like_sf"/>
</dbReference>
<dbReference type="Gene3D" id="3.30.420.10">
    <property type="entry name" value="Ribonuclease H-like superfamily/Ribonuclease H"/>
    <property type="match status" value="1"/>
</dbReference>
<gene>
    <name evidence="8" type="ORF">ABEB36_006330</name>
</gene>
<evidence type="ECO:0000256" key="1">
    <source>
        <dbReference type="ARBA" id="ARBA00004123"/>
    </source>
</evidence>
<evidence type="ECO:0000256" key="3">
    <source>
        <dbReference type="ARBA" id="ARBA00022722"/>
    </source>
</evidence>
<protein>
    <recommendedName>
        <fullName evidence="7">Exonuclease domain-containing protein</fullName>
    </recommendedName>
</protein>
<keyword evidence="3" id="KW-0540">Nuclease</keyword>
<dbReference type="GO" id="GO:0005634">
    <property type="term" value="C:nucleus"/>
    <property type="evidence" value="ECO:0007669"/>
    <property type="project" value="UniProtKB-SubCell"/>
</dbReference>
<keyword evidence="6" id="KW-0539">Nucleus</keyword>
<dbReference type="SMART" id="SM00479">
    <property type="entry name" value="EXOIII"/>
    <property type="match status" value="1"/>
</dbReference>
<proteinExistence type="inferred from homology"/>
<dbReference type="SUPFAM" id="SSF53098">
    <property type="entry name" value="Ribonuclease H-like"/>
    <property type="match status" value="1"/>
</dbReference>
<feature type="domain" description="Exonuclease" evidence="7">
    <location>
        <begin position="339"/>
        <end position="499"/>
    </location>
</feature>
<dbReference type="InterPro" id="IPR013520">
    <property type="entry name" value="Ribonucl_H"/>
</dbReference>
<organism evidence="8 9">
    <name type="scientific">Hypothenemus hampei</name>
    <name type="common">Coffee berry borer</name>
    <dbReference type="NCBI Taxonomy" id="57062"/>
    <lineage>
        <taxon>Eukaryota</taxon>
        <taxon>Metazoa</taxon>
        <taxon>Ecdysozoa</taxon>
        <taxon>Arthropoda</taxon>
        <taxon>Hexapoda</taxon>
        <taxon>Insecta</taxon>
        <taxon>Pterygota</taxon>
        <taxon>Neoptera</taxon>
        <taxon>Endopterygota</taxon>
        <taxon>Coleoptera</taxon>
        <taxon>Polyphaga</taxon>
        <taxon>Cucujiformia</taxon>
        <taxon>Curculionidae</taxon>
        <taxon>Scolytinae</taxon>
        <taxon>Hypothenemus</taxon>
    </lineage>
</organism>
<dbReference type="CDD" id="cd06145">
    <property type="entry name" value="REX1_like"/>
    <property type="match status" value="1"/>
</dbReference>
<keyword evidence="9" id="KW-1185">Reference proteome</keyword>
<accession>A0ABD1EQ66</accession>
<dbReference type="PANTHER" id="PTHR12801:SF82">
    <property type="entry name" value="RNA EXONUCLEASE 5"/>
    <property type="match status" value="1"/>
</dbReference>
<evidence type="ECO:0000313" key="8">
    <source>
        <dbReference type="EMBL" id="KAL1500911.1"/>
    </source>
</evidence>
<keyword evidence="4" id="KW-0378">Hydrolase</keyword>
<dbReference type="InterPro" id="IPR036397">
    <property type="entry name" value="RNaseH_sf"/>
</dbReference>
<reference evidence="8 9" key="1">
    <citation type="submission" date="2024-05" db="EMBL/GenBank/DDBJ databases">
        <title>Genetic variation in Jamaican populations of the coffee berry borer (Hypothenemus hampei).</title>
        <authorList>
            <person name="Errbii M."/>
            <person name="Myrie A."/>
        </authorList>
    </citation>
    <scope>NUCLEOTIDE SEQUENCE [LARGE SCALE GENOMIC DNA]</scope>
    <source>
        <strain evidence="8">JA-Hopewell-2020-01-JO</strain>
        <tissue evidence="8">Whole body</tissue>
    </source>
</reference>
<evidence type="ECO:0000256" key="4">
    <source>
        <dbReference type="ARBA" id="ARBA00022801"/>
    </source>
</evidence>
<dbReference type="AlphaFoldDB" id="A0ABD1EQ66"/>
<name>A0ABD1EQ66_HYPHA</name>
<evidence type="ECO:0000256" key="5">
    <source>
        <dbReference type="ARBA" id="ARBA00022839"/>
    </source>
</evidence>